<feature type="domain" description="Bacterial Ig-like" evidence="2">
    <location>
        <begin position="891"/>
        <end position="985"/>
    </location>
</feature>
<feature type="region of interest" description="Disordered" evidence="1">
    <location>
        <begin position="368"/>
        <end position="388"/>
    </location>
</feature>
<dbReference type="NCBIfam" id="NF033510">
    <property type="entry name" value="Ca_tandemer"/>
    <property type="match status" value="12"/>
</dbReference>
<name>A0A419N1Y8_9GAMM</name>
<comment type="caution">
    <text evidence="3">The sequence shown here is derived from an EMBL/GenBank/DDBJ whole genome shotgun (WGS) entry which is preliminary data.</text>
</comment>
<feature type="domain" description="Bacterial Ig-like" evidence="2">
    <location>
        <begin position="1521"/>
        <end position="1594"/>
    </location>
</feature>
<feature type="region of interest" description="Disordered" evidence="1">
    <location>
        <begin position="564"/>
        <end position="599"/>
    </location>
</feature>
<feature type="domain" description="Bacterial Ig-like" evidence="2">
    <location>
        <begin position="1412"/>
        <end position="1506"/>
    </location>
</feature>
<feature type="region of interest" description="Disordered" evidence="1">
    <location>
        <begin position="1004"/>
        <end position="1024"/>
    </location>
</feature>
<feature type="domain" description="Bacterial Ig-like" evidence="2">
    <location>
        <begin position="1113"/>
        <end position="1193"/>
    </location>
</feature>
<evidence type="ECO:0000313" key="4">
    <source>
        <dbReference type="Proteomes" id="UP000284908"/>
    </source>
</evidence>
<reference evidence="3 4" key="1">
    <citation type="submission" date="2018-09" db="EMBL/GenBank/DDBJ databases">
        <authorList>
            <person name="Le Fleche-Mateos A."/>
        </authorList>
    </citation>
    <scope>NUCLEOTIDE SEQUENCE [LARGE SCALE GENOMIC DNA]</scope>
    <source>
        <strain evidence="3 4">DSM 27399</strain>
    </source>
</reference>
<gene>
    <name evidence="3" type="ORF">D6C13_24410</name>
</gene>
<dbReference type="InterPro" id="IPR044016">
    <property type="entry name" value="Big_13"/>
</dbReference>
<dbReference type="Gene3D" id="3.30.420.430">
    <property type="match status" value="10"/>
</dbReference>
<sequence>MSRFTITTKEAGQSQVFNLKAVASAEDIIAVPAIQTGYYLIEGGEGNQLSEGLSLSRHNDALHIHIDDSAAPSAIIPEYYNSPALLTIPASNNQLQALDMAQVQTEHAPVALSLLADAGDTPYTPGGPGIIIADGATDDSADGSTKEIGNHEGTADLTPELHGTAFGAEEMILTIYANTQVLGTVIVGDDGTWSFTPDEGALSYGSNYIFQAVLEDSTTSALFIAMPFTISETVDGQAAADLPNTGDDGIVLIDHLVDANGIHQGDVANNGITDDLNPVIQGTLFGGEEMTVSIYANTQFIGTAIVQEDGTWSYDLSGLENHAQYTIVAILTDSSSDAKFISLPFVFTTGFDEQVPVITSVHDDAGTVTGDLTDGQPTDDTTPTISGTADPDAIVNIYDGSTLLGSAQVDGSGHWSFTPDTPLSGDGDHYISVTATDGTDESAHSADFDVNLDTVCEKPVITDIQDDVGKVTGNVLDNGNITDDGNVVISGTSEPGSSLTLFFTGVDNSIQSLDLTPNADGTWSIPSDYMEQKGDGTYSYWLTSVDAAGNKSNSDIVTVTYKTAPPDASTNEQLTDDVEPKTGPILNGDTTDDSTPTYQGDAEAKDVVIISDNGEVIGSVVADDKGHWTFTPDTPLNDGDHSFSTVVVDGNGKQSDSSAPIGFTVDTAVPDPIDINAPDNLVVYDDIAPIIGDIPQDGVTNDTMPTFSGTTPALAKGEVVTIYSDGEVLGSAIVGDGGAWNFTPSSPMAEGPHEIELTVTNAAGAESDKSLPFDFTIDTIAPVAPTITDVVDDEQNIDVAPNGSTSDTTPQIQGTGEAEGDIITVYSNGAAIGSAVVGADGTWTFTPDALADGTYDITVTETDAAGNVSAPSNAYDFTVDTVAPVAPVITDVVDDSGTQNIDVAQNGSTNDSTPQIQGTGEANGDIITVYNGSEVLGTAMVGADGSWTFTPDALADGQYDITVTETDAAGNVSAPSNAYDFTIDTVAPVAPVITDVVDDSGTQNIDVAQNGSTSDTTPQIQGTGEAEGDIITVYNGSEVLGTAMVGADGSWTFTPDALADGQYDITVTETDAAGNVSEASNAYDFTIDTVAPVAPVITDVVDDSAEQPVDVVQNGLTSDNTPQIQGTGEAEGDIITVYNNGTAIGSAVVGADGTWTFTPDVLADGKYDITVTETDAAGNESAPSNAYDFTVDTVAPVAPVITDVVDDSSAQPVDVAQNGFTSDNTPVINGTGEADGDIITVYNNGTAIGSAVVGADGTWSFTPDALDEGHYDITVTETDAAGNVSAPSNAYDFTVDTIAPVAPTITDVVDDAGEQNVDVAQNGFTSDNTPVINGTGETDGDIITVYNNGAAIGSAVVGADGTWSFTPPVALADGTYDITVTEADAAGNVSDPSAAYDFTIDTIAPGAPTLTEIDDNVGAQTGPIAQDGTTDDSAPVFKGTGETDGDIITIYNGSDVLGTAVVGADGSWTFTPSAALDDGQYDITVTETDKAGNESGSTPPFDFTISTNVPDAATGIDVRDDEGDEQGVVVPGGATDDATPVIEGDATPGDVVIISDNGVVIGSTTVDPDGKWNFTPDAPLDTGSHSIDTVVVDPDTGSRSAPSEPVDFSVIAKGSTSFENVEGIKNILSDTPFNNPDAKDGLGLGGLSVTLLKPGYEATGSESEIGSKGVALFAPKSFGKVDMELSGTSQTRLDFGGQTNMVSFDVSGVTATGTVVHYFDVNGNEVGSMDVPVTDPHDTRSLENISFEAPAGTLIDHVEIDVGPETGQGTIRVDNITWGETQYEAAAAPQAEAAHTDVALMALATQAHPAEHDATTATASTHDAPQNHLTLSLDDVLSQGADNAFIADGKEQFAVTGDAGDHVDLTGVSDSSLAHTGNVTSGGVAYDVYSVAGSDTELLVQHGVELHAMA</sequence>
<dbReference type="EMBL" id="RAHH01000050">
    <property type="protein sequence ID" value="RJT32673.1"/>
    <property type="molecule type" value="Genomic_DNA"/>
</dbReference>
<protein>
    <recommendedName>
        <fullName evidence="2">Bacterial Ig-like domain-containing protein</fullName>
    </recommendedName>
</protein>
<dbReference type="Gene3D" id="2.60.40.10">
    <property type="entry name" value="Immunoglobulins"/>
    <property type="match status" value="3"/>
</dbReference>
<feature type="compositionally biased region" description="Low complexity" evidence="1">
    <location>
        <begin position="369"/>
        <end position="384"/>
    </location>
</feature>
<feature type="domain" description="Bacterial Ig-like" evidence="2">
    <location>
        <begin position="1216"/>
        <end position="1297"/>
    </location>
</feature>
<organism evidence="3 4">
    <name type="scientific">Rahnella woolbedingensis</name>
    <dbReference type="NCBI Taxonomy" id="1510574"/>
    <lineage>
        <taxon>Bacteria</taxon>
        <taxon>Pseudomonadati</taxon>
        <taxon>Pseudomonadota</taxon>
        <taxon>Gammaproteobacteria</taxon>
        <taxon>Enterobacterales</taxon>
        <taxon>Yersiniaceae</taxon>
        <taxon>Rahnella</taxon>
    </lineage>
</organism>
<dbReference type="Pfam" id="PF19077">
    <property type="entry name" value="Big_13"/>
    <property type="match status" value="12"/>
</dbReference>
<feature type="compositionally biased region" description="Polar residues" evidence="1">
    <location>
        <begin position="1004"/>
        <end position="1022"/>
    </location>
</feature>
<dbReference type="InterPro" id="IPR013783">
    <property type="entry name" value="Ig-like_fold"/>
</dbReference>
<feature type="domain" description="Bacterial Ig-like" evidence="2">
    <location>
        <begin position="801"/>
        <end position="881"/>
    </location>
</feature>
<feature type="domain" description="Bacterial Ig-like" evidence="2">
    <location>
        <begin position="995"/>
        <end position="1089"/>
    </location>
</feature>
<evidence type="ECO:0000256" key="1">
    <source>
        <dbReference type="SAM" id="MobiDB-lite"/>
    </source>
</evidence>
<proteinExistence type="predicted"/>
<dbReference type="RefSeq" id="WP_120135217.1">
    <property type="nucleotide sequence ID" value="NZ_RAHH01000050.1"/>
</dbReference>
<feature type="domain" description="Bacterial Ig-like" evidence="2">
    <location>
        <begin position="582"/>
        <end position="667"/>
    </location>
</feature>
<evidence type="ECO:0000313" key="3">
    <source>
        <dbReference type="EMBL" id="RJT32673.1"/>
    </source>
</evidence>
<dbReference type="OrthoDB" id="8481600at2"/>
<keyword evidence="4" id="KW-1185">Reference proteome</keyword>
<feature type="domain" description="Bacterial Ig-like" evidence="2">
    <location>
        <begin position="475"/>
        <end position="560"/>
    </location>
</feature>
<feature type="domain" description="Bacterial Ig-like" evidence="2">
    <location>
        <begin position="1310"/>
        <end position="1402"/>
    </location>
</feature>
<accession>A0A419N1Y8</accession>
<feature type="domain" description="Bacterial Ig-like" evidence="2">
    <location>
        <begin position="692"/>
        <end position="779"/>
    </location>
</feature>
<feature type="domain" description="Bacterial Ig-like" evidence="2">
    <location>
        <begin position="361"/>
        <end position="454"/>
    </location>
</feature>
<dbReference type="Proteomes" id="UP000284908">
    <property type="component" value="Unassembled WGS sequence"/>
</dbReference>
<evidence type="ECO:0000259" key="2">
    <source>
        <dbReference type="Pfam" id="PF19077"/>
    </source>
</evidence>